<dbReference type="InterPro" id="IPR042003">
    <property type="entry name" value="Sortase_E"/>
</dbReference>
<dbReference type="CDD" id="cd05830">
    <property type="entry name" value="Sortase_E"/>
    <property type="match status" value="1"/>
</dbReference>
<accession>A0A6J4Q400</accession>
<feature type="signal peptide" evidence="4">
    <location>
        <begin position="1"/>
        <end position="21"/>
    </location>
</feature>
<keyword evidence="4" id="KW-0732">Signal</keyword>
<dbReference type="SUPFAM" id="SSF63817">
    <property type="entry name" value="Sortase"/>
    <property type="match status" value="1"/>
</dbReference>
<proteinExistence type="predicted"/>
<organism evidence="5">
    <name type="scientific">uncultured Rubrobacteraceae bacterium</name>
    <dbReference type="NCBI Taxonomy" id="349277"/>
    <lineage>
        <taxon>Bacteria</taxon>
        <taxon>Bacillati</taxon>
        <taxon>Actinomycetota</taxon>
        <taxon>Rubrobacteria</taxon>
        <taxon>Rubrobacterales</taxon>
        <taxon>Rubrobacteraceae</taxon>
        <taxon>environmental samples</taxon>
    </lineage>
</organism>
<dbReference type="AlphaFoldDB" id="A0A6J4Q400"/>
<feature type="compositionally biased region" description="Basic and acidic residues" evidence="3">
    <location>
        <begin position="70"/>
        <end position="83"/>
    </location>
</feature>
<evidence type="ECO:0000256" key="2">
    <source>
        <dbReference type="PIRSR" id="PIRSR605754-1"/>
    </source>
</evidence>
<feature type="region of interest" description="Disordered" evidence="3">
    <location>
        <begin position="22"/>
        <end position="88"/>
    </location>
</feature>
<keyword evidence="1" id="KW-0378">Hydrolase</keyword>
<evidence type="ECO:0000256" key="4">
    <source>
        <dbReference type="SAM" id="SignalP"/>
    </source>
</evidence>
<dbReference type="Gene3D" id="2.40.260.10">
    <property type="entry name" value="Sortase"/>
    <property type="match status" value="1"/>
</dbReference>
<evidence type="ECO:0000256" key="3">
    <source>
        <dbReference type="SAM" id="MobiDB-lite"/>
    </source>
</evidence>
<evidence type="ECO:0000313" key="5">
    <source>
        <dbReference type="EMBL" id="CAA9434123.1"/>
    </source>
</evidence>
<name>A0A6J4Q400_9ACTN</name>
<feature type="active site" description="Proton donor/acceptor" evidence="2">
    <location>
        <position position="170"/>
    </location>
</feature>
<feature type="active site" description="Acyl-thioester intermediate" evidence="2">
    <location>
        <position position="237"/>
    </location>
</feature>
<sequence>MGSRALAALLLTLLLVLPACGGGASSEQDQARESDGQESAQVDLSEVTGSEPGESWTTVQAVNPEDVLSEEQRTGAPKYRDWNEESGSEPIQLPFGTSAGPIPAVKPFNFGRDPGGPEDKTLYLTVPKLGIEDVTVYDSIDEEKLKQSTIHVPATGFPWQGGANVYIAGHRLGYPDTDSLYVFYDLDKLVEGDEISVKDTAGDEYVYRVKEQKVVAGDNIEVMNAVPGESIITLQTCTLPDYVDRIVVQGELVETKA</sequence>
<gene>
    <name evidence="5" type="ORF">AVDCRST_MAG28-1678</name>
</gene>
<dbReference type="EMBL" id="CADCVE010000001">
    <property type="protein sequence ID" value="CAA9434123.1"/>
    <property type="molecule type" value="Genomic_DNA"/>
</dbReference>
<reference evidence="5" key="1">
    <citation type="submission" date="2020-02" db="EMBL/GenBank/DDBJ databases">
        <authorList>
            <person name="Meier V. D."/>
        </authorList>
    </citation>
    <scope>NUCLEOTIDE SEQUENCE</scope>
    <source>
        <strain evidence="5">AVDCRST_MAG28</strain>
    </source>
</reference>
<dbReference type="NCBIfam" id="TIGR01076">
    <property type="entry name" value="sortase_fam"/>
    <property type="match status" value="1"/>
</dbReference>
<feature type="chain" id="PRO_5038380252" evidence="4">
    <location>
        <begin position="22"/>
        <end position="257"/>
    </location>
</feature>
<dbReference type="InterPro" id="IPR023365">
    <property type="entry name" value="Sortase_dom-sf"/>
</dbReference>
<evidence type="ECO:0000256" key="1">
    <source>
        <dbReference type="ARBA" id="ARBA00022801"/>
    </source>
</evidence>
<dbReference type="Pfam" id="PF04203">
    <property type="entry name" value="Sortase"/>
    <property type="match status" value="1"/>
</dbReference>
<dbReference type="GO" id="GO:0016787">
    <property type="term" value="F:hydrolase activity"/>
    <property type="evidence" value="ECO:0007669"/>
    <property type="project" value="UniProtKB-KW"/>
</dbReference>
<protein>
    <submittedName>
        <fullName evidence="5">Sortase A, LPXTG specific</fullName>
    </submittedName>
</protein>
<dbReference type="InterPro" id="IPR005754">
    <property type="entry name" value="Sortase"/>
</dbReference>